<comment type="subcellular location">
    <subcellularLocation>
        <location evidence="2">Cell membrane</location>
        <topology evidence="2">Lipid-anchor</topology>
    </subcellularLocation>
</comment>
<dbReference type="PANTHER" id="PTHR30203:SF33">
    <property type="entry name" value="BLR4455 PROTEIN"/>
    <property type="match status" value="1"/>
</dbReference>
<sequence length="464" mass="51118">MSLSAVLVLLILFSGCTLGPDYQRPDLDIPVLYREDAPWKKATPADEAPKGPWWTAYGDPILDDLQDRTAQANQDIKAAVARLDQARATARIEESDLWPRIDLNPAAQRRRTPADLSALGSGDTRTTLSLPFDLGYEVDLWGRVRRSVEAATEEARATAADLENLRLTLHAEVARNYFALRALDSEIELLKRTVELRRQNLRLVESLFLNGEVGRLDVARAETELATAQADVAGLNRDRAQIEHALAVLTGEAVSNFELAESPLDITPPAPSPGLPSQLLERRPDVAAAERRLISANARIGLAHTAFFPDIRLTGSAGFGSDELSSLFSWDNRLWAFGPAVSLPIFTAGRNRAGLEQARAAYEEEIARYRQTLLNAFREVEDSLSDLRILAEQAEMQQLAVIASKDAAQLSNKRYRAGLVSYLEVVDSERTALSSQRIATRIMGQRLQASVSLIKALGGDWSKK</sequence>
<dbReference type="Gene3D" id="1.20.1600.10">
    <property type="entry name" value="Outer membrane efflux proteins (OEP)"/>
    <property type="match status" value="1"/>
</dbReference>
<evidence type="ECO:0000313" key="4">
    <source>
        <dbReference type="EMBL" id="HDR47034.1"/>
    </source>
</evidence>
<dbReference type="Pfam" id="PF02321">
    <property type="entry name" value="OEP"/>
    <property type="match status" value="2"/>
</dbReference>
<dbReference type="InterPro" id="IPR003423">
    <property type="entry name" value="OMP_efflux"/>
</dbReference>
<name>A0A831LR53_9BACT</name>
<evidence type="ECO:0000256" key="1">
    <source>
        <dbReference type="ARBA" id="ARBA00007613"/>
    </source>
</evidence>
<dbReference type="GO" id="GO:0005886">
    <property type="term" value="C:plasma membrane"/>
    <property type="evidence" value="ECO:0007669"/>
    <property type="project" value="UniProtKB-SubCell"/>
</dbReference>
<keyword evidence="2" id="KW-0812">Transmembrane</keyword>
<keyword evidence="2" id="KW-0564">Palmitate</keyword>
<dbReference type="Proteomes" id="UP000886162">
    <property type="component" value="Unassembled WGS sequence"/>
</dbReference>
<evidence type="ECO:0000256" key="2">
    <source>
        <dbReference type="RuleBase" id="RU362097"/>
    </source>
</evidence>
<comment type="caution">
    <text evidence="4">The sequence shown here is derived from an EMBL/GenBank/DDBJ whole genome shotgun (WGS) entry which is preliminary data.</text>
</comment>
<keyword evidence="2" id="KW-1134">Transmembrane beta strand</keyword>
<proteinExistence type="inferred from homology"/>
<dbReference type="PANTHER" id="PTHR30203">
    <property type="entry name" value="OUTER MEMBRANE CATION EFFLUX PROTEIN"/>
    <property type="match status" value="1"/>
</dbReference>
<gene>
    <name evidence="4" type="ORF">ENN94_04965</name>
</gene>
<keyword evidence="2" id="KW-0472">Membrane</keyword>
<dbReference type="AlphaFoldDB" id="A0A831LR53"/>
<comment type="similarity">
    <text evidence="1 2">Belongs to the outer membrane factor (OMF) (TC 1.B.17) family.</text>
</comment>
<evidence type="ECO:0000256" key="3">
    <source>
        <dbReference type="SAM" id="Coils"/>
    </source>
</evidence>
<dbReference type="InterPro" id="IPR010131">
    <property type="entry name" value="MdtP/NodT-like"/>
</dbReference>
<dbReference type="EMBL" id="DSDO01000344">
    <property type="protein sequence ID" value="HDR47034.1"/>
    <property type="molecule type" value="Genomic_DNA"/>
</dbReference>
<feature type="coiled-coil region" evidence="3">
    <location>
        <begin position="352"/>
        <end position="397"/>
    </location>
</feature>
<dbReference type="NCBIfam" id="TIGR01845">
    <property type="entry name" value="outer_NodT"/>
    <property type="match status" value="1"/>
</dbReference>
<reference evidence="4" key="1">
    <citation type="journal article" date="2020" name="mSystems">
        <title>Genome- and Community-Level Interaction Insights into Carbon Utilization and Element Cycling Functions of Hydrothermarchaeota in Hydrothermal Sediment.</title>
        <authorList>
            <person name="Zhou Z."/>
            <person name="Liu Y."/>
            <person name="Xu W."/>
            <person name="Pan J."/>
            <person name="Luo Z.H."/>
            <person name="Li M."/>
        </authorList>
    </citation>
    <scope>NUCLEOTIDE SEQUENCE [LARGE SCALE GENOMIC DNA]</scope>
    <source>
        <strain evidence="4">SpSt-1220</strain>
    </source>
</reference>
<feature type="coiled-coil region" evidence="3">
    <location>
        <begin position="218"/>
        <end position="245"/>
    </location>
</feature>
<protein>
    <submittedName>
        <fullName evidence="4">Efflux transporter outer membrane subunit</fullName>
    </submittedName>
</protein>
<keyword evidence="2" id="KW-0449">Lipoprotein</keyword>
<organism evidence="4">
    <name type="scientific">Geoalkalibacter subterraneus</name>
    <dbReference type="NCBI Taxonomy" id="483547"/>
    <lineage>
        <taxon>Bacteria</taxon>
        <taxon>Pseudomonadati</taxon>
        <taxon>Thermodesulfobacteriota</taxon>
        <taxon>Desulfuromonadia</taxon>
        <taxon>Desulfuromonadales</taxon>
        <taxon>Geoalkalibacteraceae</taxon>
        <taxon>Geoalkalibacter</taxon>
    </lineage>
</organism>
<keyword evidence="3" id="KW-0175">Coiled coil</keyword>
<accession>A0A831LR53</accession>
<dbReference type="Gene3D" id="2.20.200.10">
    <property type="entry name" value="Outer membrane efflux proteins (OEP)"/>
    <property type="match status" value="1"/>
</dbReference>
<dbReference type="SUPFAM" id="SSF56954">
    <property type="entry name" value="Outer membrane efflux proteins (OEP)"/>
    <property type="match status" value="1"/>
</dbReference>
<dbReference type="GO" id="GO:0015562">
    <property type="term" value="F:efflux transmembrane transporter activity"/>
    <property type="evidence" value="ECO:0007669"/>
    <property type="project" value="InterPro"/>
</dbReference>
<feature type="coiled-coil region" evidence="3">
    <location>
        <begin position="62"/>
        <end position="89"/>
    </location>
</feature>